<proteinExistence type="predicted"/>
<sequence length="330" mass="35988">MGTWVIPADLLAESRFVVSPLHETVAALTILSRVDANGTPWQRSFRAAYLEAYRDLLASDPMLAALDATMWRPRRGDRPGWMADFLTPPPLGDGATFEDELAQVLAWDEPRMRAGLRELAGDLPVAVERSGINDAVATMLGWIWTATVQADWPRRRRVLEADIVSRASQLASEGWAGVFATLGTKQKRWLGDGILQVDGYDLPTRDLSDAHELSFVPVHSDGSWLAWDLPQRYAIVYPVSGALASTGSDSADPARALARLIGANRAGVLTLLDSPRSTTQLAALTQLPVGAVGNHLRVLLDAGVVMRRRAGREVLYWRTALGEELASSET</sequence>
<name>A0A543AAD3_9ACTN</name>
<dbReference type="Proteomes" id="UP000320209">
    <property type="component" value="Unassembled WGS sequence"/>
</dbReference>
<evidence type="ECO:0000256" key="3">
    <source>
        <dbReference type="ARBA" id="ARBA00023163"/>
    </source>
</evidence>
<keyword evidence="1" id="KW-0805">Transcription regulation</keyword>
<accession>A0A543AAD3</accession>
<dbReference type="GO" id="GO:0003700">
    <property type="term" value="F:DNA-binding transcription factor activity"/>
    <property type="evidence" value="ECO:0007669"/>
    <property type="project" value="InterPro"/>
</dbReference>
<dbReference type="InterPro" id="IPR036390">
    <property type="entry name" value="WH_DNA-bd_sf"/>
</dbReference>
<keyword evidence="6" id="KW-1185">Reference proteome</keyword>
<evidence type="ECO:0000256" key="2">
    <source>
        <dbReference type="ARBA" id="ARBA00023125"/>
    </source>
</evidence>
<organism evidence="5 6">
    <name type="scientific">Nocardioides albertanoniae</name>
    <dbReference type="NCBI Taxonomy" id="1175486"/>
    <lineage>
        <taxon>Bacteria</taxon>
        <taxon>Bacillati</taxon>
        <taxon>Actinomycetota</taxon>
        <taxon>Actinomycetes</taxon>
        <taxon>Propionibacteriales</taxon>
        <taxon>Nocardioidaceae</taxon>
        <taxon>Nocardioides</taxon>
    </lineage>
</organism>
<gene>
    <name evidence="5" type="ORF">FB381_3473</name>
</gene>
<reference evidence="5 6" key="1">
    <citation type="submission" date="2019-06" db="EMBL/GenBank/DDBJ databases">
        <title>Sequencing the genomes of 1000 actinobacteria strains.</title>
        <authorList>
            <person name="Klenk H.-P."/>
        </authorList>
    </citation>
    <scope>NUCLEOTIDE SEQUENCE [LARGE SCALE GENOMIC DNA]</scope>
    <source>
        <strain evidence="5 6">DSM 25218</strain>
    </source>
</reference>
<feature type="domain" description="HTH arsR-type" evidence="4">
    <location>
        <begin position="255"/>
        <end position="327"/>
    </location>
</feature>
<evidence type="ECO:0000313" key="6">
    <source>
        <dbReference type="Proteomes" id="UP000320209"/>
    </source>
</evidence>
<dbReference type="RefSeq" id="WP_141781425.1">
    <property type="nucleotide sequence ID" value="NZ_VFOV01000001.1"/>
</dbReference>
<keyword evidence="2" id="KW-0238">DNA-binding</keyword>
<dbReference type="Pfam" id="PF12840">
    <property type="entry name" value="HTH_20"/>
    <property type="match status" value="1"/>
</dbReference>
<dbReference type="Gene3D" id="1.10.10.10">
    <property type="entry name" value="Winged helix-like DNA-binding domain superfamily/Winged helix DNA-binding domain"/>
    <property type="match status" value="1"/>
</dbReference>
<dbReference type="CDD" id="cd00090">
    <property type="entry name" value="HTH_ARSR"/>
    <property type="match status" value="1"/>
</dbReference>
<dbReference type="PANTHER" id="PTHR43132:SF6">
    <property type="entry name" value="HTH-TYPE TRANSCRIPTIONAL REPRESSOR CZRA"/>
    <property type="match status" value="1"/>
</dbReference>
<dbReference type="InterPro" id="IPR001845">
    <property type="entry name" value="HTH_ArsR_DNA-bd_dom"/>
</dbReference>
<dbReference type="SUPFAM" id="SSF46785">
    <property type="entry name" value="Winged helix' DNA-binding domain"/>
    <property type="match status" value="1"/>
</dbReference>
<keyword evidence="3" id="KW-0804">Transcription</keyword>
<dbReference type="AlphaFoldDB" id="A0A543AAD3"/>
<dbReference type="GO" id="GO:0003677">
    <property type="term" value="F:DNA binding"/>
    <property type="evidence" value="ECO:0007669"/>
    <property type="project" value="UniProtKB-KW"/>
</dbReference>
<evidence type="ECO:0000313" key="5">
    <source>
        <dbReference type="EMBL" id="TQL69563.1"/>
    </source>
</evidence>
<dbReference type="InterPro" id="IPR051011">
    <property type="entry name" value="Metal_resp_trans_reg"/>
</dbReference>
<dbReference type="InterPro" id="IPR036388">
    <property type="entry name" value="WH-like_DNA-bd_sf"/>
</dbReference>
<dbReference type="PANTHER" id="PTHR43132">
    <property type="entry name" value="ARSENICAL RESISTANCE OPERON REPRESSOR ARSR-RELATED"/>
    <property type="match status" value="1"/>
</dbReference>
<comment type="caution">
    <text evidence="5">The sequence shown here is derived from an EMBL/GenBank/DDBJ whole genome shotgun (WGS) entry which is preliminary data.</text>
</comment>
<evidence type="ECO:0000259" key="4">
    <source>
        <dbReference type="SMART" id="SM00418"/>
    </source>
</evidence>
<dbReference type="SMART" id="SM00418">
    <property type="entry name" value="HTH_ARSR"/>
    <property type="match status" value="1"/>
</dbReference>
<dbReference type="InterPro" id="IPR011991">
    <property type="entry name" value="ArsR-like_HTH"/>
</dbReference>
<evidence type="ECO:0000256" key="1">
    <source>
        <dbReference type="ARBA" id="ARBA00023015"/>
    </source>
</evidence>
<dbReference type="OrthoDB" id="3460651at2"/>
<dbReference type="EMBL" id="VFOV01000001">
    <property type="protein sequence ID" value="TQL69563.1"/>
    <property type="molecule type" value="Genomic_DNA"/>
</dbReference>
<protein>
    <submittedName>
        <fullName evidence="5">ArsR family transcriptional regulator</fullName>
    </submittedName>
</protein>